<protein>
    <recommendedName>
        <fullName evidence="2">Alcohol dehydrogenase-like N-terminal domain-containing protein</fullName>
    </recommendedName>
</protein>
<evidence type="ECO:0000256" key="1">
    <source>
        <dbReference type="SAM" id="MobiDB-lite"/>
    </source>
</evidence>
<accession>A0AAW1TAM5</accession>
<feature type="domain" description="Alcohol dehydrogenase-like N-terminal" evidence="2">
    <location>
        <begin position="78"/>
        <end position="157"/>
    </location>
</feature>
<dbReference type="AlphaFoldDB" id="A0AAW1TAM5"/>
<dbReference type="PANTHER" id="PTHR11695:SF648">
    <property type="entry name" value="ZINC-BINDING OXIDOREDUCTASE"/>
    <property type="match status" value="1"/>
</dbReference>
<comment type="caution">
    <text evidence="3">The sequence shown here is derived from an EMBL/GenBank/DDBJ whole genome shotgun (WGS) entry which is preliminary data.</text>
</comment>
<evidence type="ECO:0000313" key="4">
    <source>
        <dbReference type="Proteomes" id="UP001485043"/>
    </source>
</evidence>
<organism evidence="3 4">
    <name type="scientific">Apatococcus fuscideae</name>
    <dbReference type="NCBI Taxonomy" id="2026836"/>
    <lineage>
        <taxon>Eukaryota</taxon>
        <taxon>Viridiplantae</taxon>
        <taxon>Chlorophyta</taxon>
        <taxon>core chlorophytes</taxon>
        <taxon>Trebouxiophyceae</taxon>
        <taxon>Chlorellales</taxon>
        <taxon>Chlorellaceae</taxon>
        <taxon>Apatococcus</taxon>
    </lineage>
</organism>
<dbReference type="InterPro" id="IPR050700">
    <property type="entry name" value="YIM1/Zinc_Alcohol_DH_Fams"/>
</dbReference>
<dbReference type="EMBL" id="JALJOV010000151">
    <property type="protein sequence ID" value="KAK9866569.1"/>
    <property type="molecule type" value="Genomic_DNA"/>
</dbReference>
<gene>
    <name evidence="3" type="ORF">WJX84_005777</name>
</gene>
<dbReference type="InterPro" id="IPR011032">
    <property type="entry name" value="GroES-like_sf"/>
</dbReference>
<dbReference type="Gene3D" id="3.40.50.720">
    <property type="entry name" value="NAD(P)-binding Rossmann-like Domain"/>
    <property type="match status" value="1"/>
</dbReference>
<dbReference type="Proteomes" id="UP001485043">
    <property type="component" value="Unassembled WGS sequence"/>
</dbReference>
<reference evidence="3 4" key="1">
    <citation type="journal article" date="2024" name="Nat. Commun.">
        <title>Phylogenomics reveals the evolutionary origins of lichenization in chlorophyte algae.</title>
        <authorList>
            <person name="Puginier C."/>
            <person name="Libourel C."/>
            <person name="Otte J."/>
            <person name="Skaloud P."/>
            <person name="Haon M."/>
            <person name="Grisel S."/>
            <person name="Petersen M."/>
            <person name="Berrin J.G."/>
            <person name="Delaux P.M."/>
            <person name="Dal Grande F."/>
            <person name="Keller J."/>
        </authorList>
    </citation>
    <scope>NUCLEOTIDE SEQUENCE [LARGE SCALE GENOMIC DNA]</scope>
    <source>
        <strain evidence="3 4">SAG 2523</strain>
    </source>
</reference>
<dbReference type="SUPFAM" id="SSF50129">
    <property type="entry name" value="GroES-like"/>
    <property type="match status" value="1"/>
</dbReference>
<feature type="region of interest" description="Disordered" evidence="1">
    <location>
        <begin position="13"/>
        <end position="43"/>
    </location>
</feature>
<feature type="compositionally biased region" description="Basic and acidic residues" evidence="1">
    <location>
        <begin position="30"/>
        <end position="41"/>
    </location>
</feature>
<evidence type="ECO:0000313" key="3">
    <source>
        <dbReference type="EMBL" id="KAK9866569.1"/>
    </source>
</evidence>
<dbReference type="InterPro" id="IPR013154">
    <property type="entry name" value="ADH-like_N"/>
</dbReference>
<evidence type="ECO:0000259" key="2">
    <source>
        <dbReference type="Pfam" id="PF08240"/>
    </source>
</evidence>
<proteinExistence type="predicted"/>
<dbReference type="PANTHER" id="PTHR11695">
    <property type="entry name" value="ALCOHOL DEHYDROGENASE RELATED"/>
    <property type="match status" value="1"/>
</dbReference>
<name>A0AAW1TAM5_9CHLO</name>
<dbReference type="Pfam" id="PF08240">
    <property type="entry name" value="ADH_N"/>
    <property type="match status" value="1"/>
</dbReference>
<sequence>MVDLEWWVPDKPQLPQGRDSITPGQQHLQYPEKRSESRDSTARLCEQSHNSAIRGPHAHTHCQICPEQVAVPALKPDESDNAVRAGKVAALLTVRPKVFRLTPGDDLAGVVEEVGTSTKWKRGDRVFALTDGYKFSNKSGCYAEYMAVPEDQLAAIPAGMDFISSAAIPCTALTAWQADTRWSWRDPMPHSCLRLPA</sequence>
<dbReference type="Gene3D" id="3.90.180.10">
    <property type="entry name" value="Medium-chain alcohol dehydrogenases, catalytic domain"/>
    <property type="match status" value="1"/>
</dbReference>
<keyword evidence="4" id="KW-1185">Reference proteome</keyword>